<name>A0AAP3WHX1_BACT4</name>
<reference evidence="2" key="1">
    <citation type="submission" date="2022-10" db="EMBL/GenBank/DDBJ databases">
        <title>Human gut microbiome strain richness.</title>
        <authorList>
            <person name="Chen-Liaw A."/>
        </authorList>
    </citation>
    <scope>NUCLEOTIDE SEQUENCE</scope>
    <source>
        <strain evidence="2">1001283st1_A3_1001283B150304_161114</strain>
    </source>
</reference>
<dbReference type="EMBL" id="JAQNVG010000042">
    <property type="protein sequence ID" value="MDC2238112.1"/>
    <property type="molecule type" value="Genomic_DNA"/>
</dbReference>
<dbReference type="GO" id="GO:0008168">
    <property type="term" value="F:methyltransferase activity"/>
    <property type="evidence" value="ECO:0007669"/>
    <property type="project" value="UniProtKB-KW"/>
</dbReference>
<dbReference type="Proteomes" id="UP001217776">
    <property type="component" value="Unassembled WGS sequence"/>
</dbReference>
<dbReference type="SUPFAM" id="SSF53335">
    <property type="entry name" value="S-adenosyl-L-methionine-dependent methyltransferases"/>
    <property type="match status" value="1"/>
</dbReference>
<keyword evidence="2" id="KW-0489">Methyltransferase</keyword>
<protein>
    <submittedName>
        <fullName evidence="2">Class I SAM-dependent methyltransferase</fullName>
    </submittedName>
</protein>
<dbReference type="PANTHER" id="PTHR43861">
    <property type="entry name" value="TRANS-ACONITATE 2-METHYLTRANSFERASE-RELATED"/>
    <property type="match status" value="1"/>
</dbReference>
<sequence>MKTKNDTRYENSLFINKYIALWAYGYINGFGDAEGLYSCIARMCTLLEKKPKRILDIGCGIGRTSFDLAQIFPYAEILGIDKSELMIAQAKLINSSYYKDKLIDIGDLSMFSLKAPTFNYKNVTFVATSFEKYAKKCEKEKIDLITNVNYLDRCDDIKESLELMNKTLNSGGHVVGSTPLNFRNYNKIISKDELQALFKDTGFESELFYDDVVYREILDARKAVEEYKVICFKLIKI</sequence>
<feature type="domain" description="Methyltransferase" evidence="1">
    <location>
        <begin position="49"/>
        <end position="191"/>
    </location>
</feature>
<gene>
    <name evidence="2" type="ORF">PO127_20425</name>
</gene>
<dbReference type="Pfam" id="PF13847">
    <property type="entry name" value="Methyltransf_31"/>
    <property type="match status" value="1"/>
</dbReference>
<dbReference type="AlphaFoldDB" id="A0AAP3WHX1"/>
<keyword evidence="2" id="KW-0808">Transferase</keyword>
<proteinExistence type="predicted"/>
<dbReference type="InterPro" id="IPR025714">
    <property type="entry name" value="Methyltranfer_dom"/>
</dbReference>
<evidence type="ECO:0000259" key="1">
    <source>
        <dbReference type="Pfam" id="PF13847"/>
    </source>
</evidence>
<dbReference type="RefSeq" id="WP_195601268.1">
    <property type="nucleotide sequence ID" value="NZ_JADNKL010000039.1"/>
</dbReference>
<evidence type="ECO:0000313" key="2">
    <source>
        <dbReference type="EMBL" id="MDC2238112.1"/>
    </source>
</evidence>
<organism evidence="2 3">
    <name type="scientific">Bacteroides thetaiotaomicron</name>
    <dbReference type="NCBI Taxonomy" id="818"/>
    <lineage>
        <taxon>Bacteria</taxon>
        <taxon>Pseudomonadati</taxon>
        <taxon>Bacteroidota</taxon>
        <taxon>Bacteroidia</taxon>
        <taxon>Bacteroidales</taxon>
        <taxon>Bacteroidaceae</taxon>
        <taxon>Bacteroides</taxon>
    </lineage>
</organism>
<dbReference type="Gene3D" id="3.40.50.150">
    <property type="entry name" value="Vaccinia Virus protein VP39"/>
    <property type="match status" value="1"/>
</dbReference>
<dbReference type="GO" id="GO:0032259">
    <property type="term" value="P:methylation"/>
    <property type="evidence" value="ECO:0007669"/>
    <property type="project" value="UniProtKB-KW"/>
</dbReference>
<accession>A0AAP3WHX1</accession>
<comment type="caution">
    <text evidence="2">The sequence shown here is derived from an EMBL/GenBank/DDBJ whole genome shotgun (WGS) entry which is preliminary data.</text>
</comment>
<dbReference type="InterPro" id="IPR029063">
    <property type="entry name" value="SAM-dependent_MTases_sf"/>
</dbReference>
<evidence type="ECO:0000313" key="3">
    <source>
        <dbReference type="Proteomes" id="UP001217776"/>
    </source>
</evidence>
<dbReference type="CDD" id="cd02440">
    <property type="entry name" value="AdoMet_MTases"/>
    <property type="match status" value="1"/>
</dbReference>